<feature type="domain" description="NAD-dependent epimerase/dehydratase" evidence="11">
    <location>
        <begin position="7"/>
        <end position="255"/>
    </location>
</feature>
<dbReference type="InterPro" id="IPR036291">
    <property type="entry name" value="NAD(P)-bd_dom_sf"/>
</dbReference>
<evidence type="ECO:0000259" key="11">
    <source>
        <dbReference type="Pfam" id="PF01370"/>
    </source>
</evidence>
<dbReference type="CDD" id="cd05247">
    <property type="entry name" value="UDP_G4E_1_SDR_e"/>
    <property type="match status" value="1"/>
</dbReference>
<organism evidence="12 13">
    <name type="scientific">Leisingera daeponensis</name>
    <dbReference type="NCBI Taxonomy" id="405746"/>
    <lineage>
        <taxon>Bacteria</taxon>
        <taxon>Pseudomonadati</taxon>
        <taxon>Pseudomonadota</taxon>
        <taxon>Alphaproteobacteria</taxon>
        <taxon>Rhodobacterales</taxon>
        <taxon>Roseobacteraceae</taxon>
        <taxon>Leisingera</taxon>
    </lineage>
</organism>
<dbReference type="EC" id="5.1.3.2" evidence="5 10"/>
<keyword evidence="9 10" id="KW-0119">Carbohydrate metabolism</keyword>
<evidence type="ECO:0000256" key="8">
    <source>
        <dbReference type="ARBA" id="ARBA00023235"/>
    </source>
</evidence>
<dbReference type="Gene3D" id="3.40.50.720">
    <property type="entry name" value="NAD(P)-binding Rossmann-like Domain"/>
    <property type="match status" value="1"/>
</dbReference>
<evidence type="ECO:0000256" key="2">
    <source>
        <dbReference type="ARBA" id="ARBA00001911"/>
    </source>
</evidence>
<comment type="similarity">
    <text evidence="4 10">Belongs to the NAD(P)-dependent epimerase/dehydratase family.</text>
</comment>
<sequence length="339" mass="35956">MARRFPILVTGGAGFIGSHACKALRQAGYMPVTFDNLSTGHADAVKWGPLVHADVRDQAALSTAIRSHGIKAVMHFAASAYVGESVARPAFYYDNNAGGMISLINACLDTGVDQIVFSSSCATYGSPAGGPIREDTPQAPINPYGRSKLMCEQMLRDCSAAHGLRFAALRYFNAAGADPEGELRERHDPETHLLPLALQAASGQRGPLQVFGTDYATRDGSCERDYIHVSDLARGHVLAADYLAAGGKSCALNLGSGTGHTIFEVLEAIRSVTGKAVPHDLAPRRAGDPPSLTADPALAEKTLGFRTACSGLEQIIRDAAPTFGLRSREEARNERHAAE</sequence>
<dbReference type="NCBIfam" id="TIGR01179">
    <property type="entry name" value="galE"/>
    <property type="match status" value="1"/>
</dbReference>
<dbReference type="PANTHER" id="PTHR43725:SF53">
    <property type="entry name" value="UDP-ARABINOSE 4-EPIMERASE 1"/>
    <property type="match status" value="1"/>
</dbReference>
<evidence type="ECO:0000313" key="13">
    <source>
        <dbReference type="Proteomes" id="UP000766629"/>
    </source>
</evidence>
<dbReference type="InterPro" id="IPR001509">
    <property type="entry name" value="Epimerase_deHydtase"/>
</dbReference>
<protein>
    <recommendedName>
        <fullName evidence="6 10">UDP-glucose 4-epimerase</fullName>
        <ecNumber evidence="5 10">5.1.3.2</ecNumber>
    </recommendedName>
</protein>
<dbReference type="RefSeq" id="WP_222507817.1">
    <property type="nucleotide sequence ID" value="NZ_JAHVJA010000002.1"/>
</dbReference>
<comment type="subunit">
    <text evidence="10">Homodimer.</text>
</comment>
<evidence type="ECO:0000256" key="5">
    <source>
        <dbReference type="ARBA" id="ARBA00013189"/>
    </source>
</evidence>
<evidence type="ECO:0000256" key="6">
    <source>
        <dbReference type="ARBA" id="ARBA00018569"/>
    </source>
</evidence>
<comment type="pathway">
    <text evidence="3 10">Carbohydrate metabolism; galactose metabolism.</text>
</comment>
<dbReference type="Gene3D" id="3.90.25.10">
    <property type="entry name" value="UDP-galactose 4-epimerase, domain 1"/>
    <property type="match status" value="1"/>
</dbReference>
<keyword evidence="13" id="KW-1185">Reference proteome</keyword>
<dbReference type="GO" id="GO:0003978">
    <property type="term" value="F:UDP-glucose 4-epimerase activity"/>
    <property type="evidence" value="ECO:0007669"/>
    <property type="project" value="UniProtKB-EC"/>
</dbReference>
<dbReference type="PANTHER" id="PTHR43725">
    <property type="entry name" value="UDP-GLUCOSE 4-EPIMERASE"/>
    <property type="match status" value="1"/>
</dbReference>
<dbReference type="Proteomes" id="UP000766629">
    <property type="component" value="Unassembled WGS sequence"/>
</dbReference>
<accession>A0ABS7NGG3</accession>
<reference evidence="12 13" key="1">
    <citation type="submission" date="2021-06" db="EMBL/GenBank/DDBJ databases">
        <title>50 bacteria genomes isolated from Dapeng, Shenzhen, China.</title>
        <authorList>
            <person name="Zheng W."/>
            <person name="Yu S."/>
            <person name="Huang Y."/>
        </authorList>
    </citation>
    <scope>NUCLEOTIDE SEQUENCE [LARGE SCALE GENOMIC DNA]</scope>
    <source>
        <strain evidence="12 13">DP1N14-2</strain>
    </source>
</reference>
<proteinExistence type="inferred from homology"/>
<dbReference type="Pfam" id="PF01370">
    <property type="entry name" value="Epimerase"/>
    <property type="match status" value="1"/>
</dbReference>
<keyword evidence="8 10" id="KW-0413">Isomerase</keyword>
<evidence type="ECO:0000256" key="3">
    <source>
        <dbReference type="ARBA" id="ARBA00004947"/>
    </source>
</evidence>
<comment type="cofactor">
    <cofactor evidence="2 10">
        <name>NAD(+)</name>
        <dbReference type="ChEBI" id="CHEBI:57540"/>
    </cofactor>
</comment>
<comment type="caution">
    <text evidence="12">The sequence shown here is derived from an EMBL/GenBank/DDBJ whole genome shotgun (WGS) entry which is preliminary data.</text>
</comment>
<evidence type="ECO:0000256" key="1">
    <source>
        <dbReference type="ARBA" id="ARBA00000083"/>
    </source>
</evidence>
<comment type="catalytic activity">
    <reaction evidence="1 10">
        <text>UDP-alpha-D-glucose = UDP-alpha-D-galactose</text>
        <dbReference type="Rhea" id="RHEA:22168"/>
        <dbReference type="ChEBI" id="CHEBI:58885"/>
        <dbReference type="ChEBI" id="CHEBI:66914"/>
        <dbReference type="EC" id="5.1.3.2"/>
    </reaction>
</comment>
<dbReference type="SUPFAM" id="SSF51735">
    <property type="entry name" value="NAD(P)-binding Rossmann-fold domains"/>
    <property type="match status" value="1"/>
</dbReference>
<name>A0ABS7NGG3_9RHOB</name>
<evidence type="ECO:0000313" key="12">
    <source>
        <dbReference type="EMBL" id="MBY6139176.1"/>
    </source>
</evidence>
<evidence type="ECO:0000256" key="7">
    <source>
        <dbReference type="ARBA" id="ARBA00023027"/>
    </source>
</evidence>
<evidence type="ECO:0000256" key="4">
    <source>
        <dbReference type="ARBA" id="ARBA00007637"/>
    </source>
</evidence>
<keyword evidence="7 10" id="KW-0520">NAD</keyword>
<evidence type="ECO:0000256" key="9">
    <source>
        <dbReference type="ARBA" id="ARBA00023277"/>
    </source>
</evidence>
<evidence type="ECO:0000256" key="10">
    <source>
        <dbReference type="RuleBase" id="RU366046"/>
    </source>
</evidence>
<dbReference type="InterPro" id="IPR005886">
    <property type="entry name" value="UDP_G4E"/>
</dbReference>
<dbReference type="EMBL" id="JAHVJA010000002">
    <property type="protein sequence ID" value="MBY6139176.1"/>
    <property type="molecule type" value="Genomic_DNA"/>
</dbReference>
<gene>
    <name evidence="12" type="primary">galE</name>
    <name evidence="12" type="ORF">KUV26_06955</name>
</gene>